<dbReference type="InterPro" id="IPR019074">
    <property type="entry name" value="YabQ"/>
</dbReference>
<dbReference type="EMBL" id="JAFBCV010000028">
    <property type="protein sequence ID" value="MBM7841305.1"/>
    <property type="molecule type" value="Genomic_DNA"/>
</dbReference>
<feature type="transmembrane region" description="Helical" evidence="1">
    <location>
        <begin position="131"/>
        <end position="147"/>
    </location>
</feature>
<feature type="transmembrane region" description="Helical" evidence="1">
    <location>
        <begin position="68"/>
        <end position="86"/>
    </location>
</feature>
<keyword evidence="1" id="KW-0812">Transmembrane</keyword>
<dbReference type="RefSeq" id="WP_035420800.1">
    <property type="nucleotide sequence ID" value="NZ_JAFBCV010000028.1"/>
</dbReference>
<organism evidence="2 3">
    <name type="scientific">Shouchella xiaoxiensis</name>
    <dbReference type="NCBI Taxonomy" id="766895"/>
    <lineage>
        <taxon>Bacteria</taxon>
        <taxon>Bacillati</taxon>
        <taxon>Bacillota</taxon>
        <taxon>Bacilli</taxon>
        <taxon>Bacillales</taxon>
        <taxon>Bacillaceae</taxon>
        <taxon>Shouchella</taxon>
    </lineage>
</organism>
<evidence type="ECO:0000313" key="2">
    <source>
        <dbReference type="EMBL" id="MBM7841305.1"/>
    </source>
</evidence>
<dbReference type="Proteomes" id="UP001179280">
    <property type="component" value="Unassembled WGS sequence"/>
</dbReference>
<accession>A0ABS2T2P9</accession>
<feature type="transmembrane region" description="Helical" evidence="1">
    <location>
        <begin position="98"/>
        <end position="119"/>
    </location>
</feature>
<protein>
    <submittedName>
        <fullName evidence="2">Spore cortex biosynthesis protein YabQ</fullName>
    </submittedName>
</protein>
<keyword evidence="1" id="KW-0472">Membrane</keyword>
<comment type="caution">
    <text evidence="2">The sequence shown here is derived from an EMBL/GenBank/DDBJ whole genome shotgun (WGS) entry which is preliminary data.</text>
</comment>
<dbReference type="NCBIfam" id="TIGR02893">
    <property type="entry name" value="spore_yabQ"/>
    <property type="match status" value="1"/>
</dbReference>
<evidence type="ECO:0000256" key="1">
    <source>
        <dbReference type="SAM" id="Phobius"/>
    </source>
</evidence>
<dbReference type="Pfam" id="PF09578">
    <property type="entry name" value="Spore_YabQ"/>
    <property type="match status" value="1"/>
</dbReference>
<keyword evidence="3" id="KW-1185">Reference proteome</keyword>
<gene>
    <name evidence="2" type="ORF">JOC54_004608</name>
</gene>
<keyword evidence="1" id="KW-1133">Transmembrane helix</keyword>
<evidence type="ECO:0000313" key="3">
    <source>
        <dbReference type="Proteomes" id="UP001179280"/>
    </source>
</evidence>
<proteinExistence type="predicted"/>
<feature type="transmembrane region" description="Helical" evidence="1">
    <location>
        <begin position="42"/>
        <end position="61"/>
    </location>
</feature>
<reference evidence="2" key="1">
    <citation type="submission" date="2021-01" db="EMBL/GenBank/DDBJ databases">
        <title>Genomic Encyclopedia of Type Strains, Phase IV (KMG-IV): sequencing the most valuable type-strain genomes for metagenomic binning, comparative biology and taxonomic classification.</title>
        <authorList>
            <person name="Goeker M."/>
        </authorList>
    </citation>
    <scope>NUCLEOTIDE SEQUENCE</scope>
    <source>
        <strain evidence="2">DSM 21943</strain>
    </source>
</reference>
<feature type="transmembrane region" description="Helical" evidence="1">
    <location>
        <begin position="7"/>
        <end position="30"/>
    </location>
</feature>
<name>A0ABS2T2P9_9BACI</name>
<sequence>MALTVQFYTILSMAAMGLWLGAAIDTYGRFRLRRHSFDIKTALLDGLFWFIQACIVFYVLFKTNQGEVRIYVFLALLCGFAGYQALFQGVYNQLLDALIRMVQALFQVIVWLIKVLFYYPIKWILHFLKRLAMMIVIAIWSVVYYLLLKPSYFILSLLGVIPLLKKGQPVVKKMQDLYRRLVKKE</sequence>